<evidence type="ECO:0000256" key="1">
    <source>
        <dbReference type="SAM" id="MobiDB-lite"/>
    </source>
</evidence>
<dbReference type="EMBL" id="CP007044">
    <property type="protein sequence ID" value="AHG21765.1"/>
    <property type="molecule type" value="Genomic_DNA"/>
</dbReference>
<feature type="signal peptide" evidence="3">
    <location>
        <begin position="1"/>
        <end position="25"/>
    </location>
</feature>
<dbReference type="OrthoDB" id="9767603at2"/>
<keyword evidence="2" id="KW-0472">Membrane</keyword>
<feature type="region of interest" description="Disordered" evidence="1">
    <location>
        <begin position="359"/>
        <end position="380"/>
    </location>
</feature>
<dbReference type="Pfam" id="PF20990">
    <property type="entry name" value="DUF2207_C"/>
    <property type="match status" value="1"/>
</dbReference>
<dbReference type="Proteomes" id="UP000019030">
    <property type="component" value="Chromosome"/>
</dbReference>
<feature type="transmembrane region" description="Helical" evidence="2">
    <location>
        <begin position="438"/>
        <end position="456"/>
    </location>
</feature>
<feature type="transmembrane region" description="Helical" evidence="2">
    <location>
        <begin position="282"/>
        <end position="299"/>
    </location>
</feature>
<keyword evidence="3" id="KW-0732">Signal</keyword>
<feature type="transmembrane region" description="Helical" evidence="2">
    <location>
        <begin position="531"/>
        <end position="549"/>
    </location>
</feature>
<keyword evidence="2" id="KW-0812">Transmembrane</keyword>
<dbReference type="STRING" id="1441930.Z042_20730"/>
<feature type="compositionally biased region" description="Gly residues" evidence="1">
    <location>
        <begin position="664"/>
        <end position="683"/>
    </location>
</feature>
<reference evidence="6 7" key="2">
    <citation type="submission" date="2015-03" db="EMBL/GenBank/DDBJ databases">
        <authorList>
            <person name="Chan K.-G."/>
        </authorList>
    </citation>
    <scope>NUCLEOTIDE SEQUENCE [LARGE SCALE GENOMIC DNA]</scope>
    <source>
        <strain evidence="6 7">RB-25</strain>
    </source>
</reference>
<keyword evidence="7" id="KW-1185">Reference proteome</keyword>
<keyword evidence="2" id="KW-1133">Transmembrane helix</keyword>
<evidence type="ECO:0000256" key="3">
    <source>
        <dbReference type="SAM" id="SignalP"/>
    </source>
</evidence>
<feature type="domain" description="Predicted membrane protein YciQ-like C-terminal" evidence="5">
    <location>
        <begin position="316"/>
        <end position="611"/>
    </location>
</feature>
<proteinExistence type="predicted"/>
<feature type="domain" description="DUF2207" evidence="4">
    <location>
        <begin position="59"/>
        <end position="254"/>
    </location>
</feature>
<gene>
    <name evidence="6" type="ORF">Z042_20730</name>
</gene>
<accession>W0LID3</accession>
<dbReference type="InterPro" id="IPR048389">
    <property type="entry name" value="YciQ-like_C"/>
</dbReference>
<organism evidence="6 7">
    <name type="scientific">Chania multitudinisentens RB-25</name>
    <dbReference type="NCBI Taxonomy" id="1441930"/>
    <lineage>
        <taxon>Bacteria</taxon>
        <taxon>Pseudomonadati</taxon>
        <taxon>Pseudomonadota</taxon>
        <taxon>Gammaproteobacteria</taxon>
        <taxon>Enterobacterales</taxon>
        <taxon>Yersiniaceae</taxon>
        <taxon>Chania</taxon>
    </lineage>
</organism>
<protein>
    <submittedName>
        <fullName evidence="6">Membrane protein</fullName>
    </submittedName>
</protein>
<dbReference type="eggNOG" id="COG4907">
    <property type="taxonomic scope" value="Bacteria"/>
</dbReference>
<evidence type="ECO:0000313" key="6">
    <source>
        <dbReference type="EMBL" id="AHG21765.1"/>
    </source>
</evidence>
<reference evidence="6 7" key="1">
    <citation type="submission" date="2014-01" db="EMBL/GenBank/DDBJ databases">
        <title>Isolation of Serratia multitudinisentens RB-25 from Ex-Landfill site.</title>
        <authorList>
            <person name="Robson E.H.J."/>
        </authorList>
    </citation>
    <scope>NUCLEOTIDE SEQUENCE [LARGE SCALE GENOMIC DNA]</scope>
    <source>
        <strain evidence="6 7">RB-25</strain>
    </source>
</reference>
<dbReference type="InterPro" id="IPR018702">
    <property type="entry name" value="DUF2207"/>
</dbReference>
<dbReference type="Pfam" id="PF09972">
    <property type="entry name" value="DUF2207"/>
    <property type="match status" value="1"/>
</dbReference>
<dbReference type="KEGG" id="sfo:Z042_20730"/>
<dbReference type="RefSeq" id="WP_024911699.1">
    <property type="nucleotide sequence ID" value="NZ_CP007044.2"/>
</dbReference>
<feature type="compositionally biased region" description="Low complexity" evidence="1">
    <location>
        <begin position="640"/>
        <end position="663"/>
    </location>
</feature>
<evidence type="ECO:0000259" key="5">
    <source>
        <dbReference type="Pfam" id="PF20990"/>
    </source>
</evidence>
<name>W0LID3_9GAMM</name>
<dbReference type="PATRIC" id="fig|1441930.4.peg.4092"/>
<feature type="chain" id="PRO_5004792102" evidence="3">
    <location>
        <begin position="26"/>
        <end position="683"/>
    </location>
</feature>
<evidence type="ECO:0000313" key="7">
    <source>
        <dbReference type="Proteomes" id="UP000019030"/>
    </source>
</evidence>
<feature type="transmembrane region" description="Helical" evidence="2">
    <location>
        <begin position="462"/>
        <end position="485"/>
    </location>
</feature>
<evidence type="ECO:0000256" key="2">
    <source>
        <dbReference type="SAM" id="Phobius"/>
    </source>
</evidence>
<dbReference type="HOGENOM" id="CLU_015045_2_0_6"/>
<feature type="transmembrane region" description="Helical" evidence="2">
    <location>
        <begin position="497"/>
        <end position="519"/>
    </location>
</feature>
<dbReference type="AlphaFoldDB" id="W0LID3"/>
<feature type="region of interest" description="Disordered" evidence="1">
    <location>
        <begin position="640"/>
        <end position="683"/>
    </location>
</feature>
<evidence type="ECO:0000259" key="4">
    <source>
        <dbReference type="Pfam" id="PF09972"/>
    </source>
</evidence>
<sequence>MISLSGRILRALGLWLVVATGAVQAANDIAISIPVADVTDRAAPPAATAPQRVRAYEHILSFDARARFDADGSMAISETIKVQSLGKQIRRGIFRTLPLTWNRQDGKIFSVNYQINNVLRDGVAEPFSVVKEGETLTVRIGSAEHFLQPGIYSYEIQYQIRNHFSRFPEWDELYWNVTGNDWAYSIDKASFHLKLPEASAFLNSEGKDTRLRSIDIYTGMYGAKGQNAQILPDGSVQTVQPLKRGEGLTVVYTWPRSILTRAPAPEAASPLVHLLLPTVKTSALWIPLFLLAGYYLFWWRKNVIATGLKMPPIVPLYALPDNMSPGYLRYITQRKYDDIAFSSDLLDLVAKRGMTITEKPSTSKRSANEQWLSQQPNESNRQLNANDRRLLSTLFSGDRQNINLSQAYQQPMQNALQWLEQRCTKQQKQLFAKRSGPIWRGILIMLLVPVLCGTLFSPAAALVTIPALLFLLAGITLLSLPLRFLFSPRKMWNDWGFFALFLALIFGPLTIFASSLFMFNLLPLTQLPAGYVGALALVVLLCVAFGWLAPRYTQQGLNDLATAQGLQLYLGAAEKHRYQALYPPDKLVSHFERMLPYALALGVGKTWANTFAQYLSSTDAMSEVFANADWNNVRRFNRSCRSSSMSRPSSSSSSGSSSSSRGSGSSGRGSSGRGSGGGGGGGW</sequence>